<feature type="transmembrane region" description="Helical" evidence="1">
    <location>
        <begin position="408"/>
        <end position="425"/>
    </location>
</feature>
<feature type="transmembrane region" description="Helical" evidence="1">
    <location>
        <begin position="267"/>
        <end position="283"/>
    </location>
</feature>
<feature type="transmembrane region" description="Helical" evidence="1">
    <location>
        <begin position="205"/>
        <end position="225"/>
    </location>
</feature>
<dbReference type="Proteomes" id="UP001185984">
    <property type="component" value="Unassembled WGS sequence"/>
</dbReference>
<keyword evidence="1" id="KW-0472">Membrane</keyword>
<feature type="transmembrane region" description="Helical" evidence="1">
    <location>
        <begin position="237"/>
        <end position="261"/>
    </location>
</feature>
<reference evidence="3" key="1">
    <citation type="journal article" date="2022" name="J Environ Chem Eng">
        <title>Biodegradation of petroleum oil using a constructed nonpathogenic and heavy metal-tolerant bacterial consortium isolated from marine sponges.</title>
        <authorList>
            <person name="Dechsakulwatana C."/>
            <person name="Rungsihiranrut A."/>
            <person name="Muangchinda C."/>
            <person name="Ningthoujam R."/>
            <person name="Klankeo P."/>
            <person name="Pinyakong O."/>
        </authorList>
    </citation>
    <scope>NUCLEOTIDE SEQUENCE [LARGE SCALE GENOMIC DNA]</scope>
    <source>
        <strain evidence="3">MO2-4</strain>
    </source>
</reference>
<keyword evidence="1" id="KW-0812">Transmembrane</keyword>
<dbReference type="EMBL" id="JAPTHD010000001">
    <property type="protein sequence ID" value="MDV5822076.1"/>
    <property type="molecule type" value="Genomic_DNA"/>
</dbReference>
<feature type="transmembrane region" description="Helical" evidence="1">
    <location>
        <begin position="382"/>
        <end position="402"/>
    </location>
</feature>
<feature type="transmembrane region" description="Helical" evidence="1">
    <location>
        <begin position="12"/>
        <end position="31"/>
    </location>
</feature>
<keyword evidence="1" id="KW-1133">Transmembrane helix</keyword>
<feature type="transmembrane region" description="Helical" evidence="1">
    <location>
        <begin position="80"/>
        <end position="101"/>
    </location>
</feature>
<evidence type="ECO:0000313" key="3">
    <source>
        <dbReference type="Proteomes" id="UP001185984"/>
    </source>
</evidence>
<dbReference type="RefSeq" id="WP_317515376.1">
    <property type="nucleotide sequence ID" value="NZ_JAPTHD010000001.1"/>
</dbReference>
<evidence type="ECO:0000256" key="1">
    <source>
        <dbReference type="SAM" id="Phobius"/>
    </source>
</evidence>
<protein>
    <submittedName>
        <fullName evidence="2">MFS transporter</fullName>
    </submittedName>
</protein>
<accession>A0ABU3ZRD9</accession>
<organism evidence="2 3">
    <name type="scientific">Sphingobium naphthae</name>
    <dbReference type="NCBI Taxonomy" id="1886786"/>
    <lineage>
        <taxon>Bacteria</taxon>
        <taxon>Pseudomonadati</taxon>
        <taxon>Pseudomonadota</taxon>
        <taxon>Alphaproteobacteria</taxon>
        <taxon>Sphingomonadales</taxon>
        <taxon>Sphingomonadaceae</taxon>
        <taxon>Sphingobium</taxon>
    </lineage>
</organism>
<evidence type="ECO:0000313" key="2">
    <source>
        <dbReference type="EMBL" id="MDV5822076.1"/>
    </source>
</evidence>
<comment type="caution">
    <text evidence="2">The sequence shown here is derived from an EMBL/GenBank/DDBJ whole genome shotgun (WGS) entry which is preliminary data.</text>
</comment>
<feature type="transmembrane region" description="Helical" evidence="1">
    <location>
        <begin position="352"/>
        <end position="370"/>
    </location>
</feature>
<name>A0ABU3ZRD9_9SPHN</name>
<gene>
    <name evidence="2" type="ORF">O0R41_00465</name>
</gene>
<keyword evidence="3" id="KW-1185">Reference proteome</keyword>
<proteinExistence type="predicted"/>
<feature type="transmembrane region" description="Helical" evidence="1">
    <location>
        <begin position="437"/>
        <end position="455"/>
    </location>
</feature>
<sequence>MAAGSPQMDARRLFLLGALGLAFWLYATFLWHVTYRHGVSLAVILLLDQDLPALLGALALMALAAPWAEGKGFHLPPPTARIVVPLVMLLGLAAWTGHYALFQDYAISRDEEVARFAAAYMREGLFARPIPIEWEPYRRAIMPEFFSPFGAADYWTAAYLPVNSAIQALFWQLGDPNLAGPVLLMTGLIALWRVALRLMPGRPDAVWVTLLLGLSSSQLWVTAMTPYAMTGHFALNLVWLALVLRGGGLGHGAAGLVALIAAGLHQWHFPPLFIAPFILWMLLARRWGAAAFHALTLVAIVIVWAKLWPGFLLHALGAPADVRPSAGIADKIGSLFERLGDRWQPLVNLSRYIAWNNVLMVPLAALGVAAMRWRTMLRGREIALPLALGCVAGCGLALAQGYGWGFRYAHGFIGPFCLLAGLGWARFRPQGAMRPLFIGLLITILSSGFLVWRTYEFVAPYAASHRLIDSSEADVVLVDPRGGLYVTDLVRGRNGVPGRPMVMNLGMLTLDQVDELCRNYVVQLFERADFRPLGVPLARWNLGRMDVLRAHMKEAGCDKPVQPPLPETLDDAFNAADNAM</sequence>
<feature type="transmembrane region" description="Helical" evidence="1">
    <location>
        <begin position="290"/>
        <end position="308"/>
    </location>
</feature>
<feature type="transmembrane region" description="Helical" evidence="1">
    <location>
        <begin position="178"/>
        <end position="199"/>
    </location>
</feature>